<accession>A0A7S2LX11</accession>
<dbReference type="Gene3D" id="3.40.850.10">
    <property type="entry name" value="Kinesin motor domain"/>
    <property type="match status" value="1"/>
</dbReference>
<dbReference type="InterPro" id="IPR001752">
    <property type="entry name" value="Kinesin_motor_dom"/>
</dbReference>
<comment type="similarity">
    <text evidence="1">Belongs to the TRAFAC class myosin-kinesin ATPase superfamily. Kinesin family.</text>
</comment>
<feature type="region of interest" description="Disordered" evidence="2">
    <location>
        <begin position="477"/>
        <end position="505"/>
    </location>
</feature>
<organism evidence="4">
    <name type="scientific">Zooxanthella nutricula</name>
    <dbReference type="NCBI Taxonomy" id="1333877"/>
    <lineage>
        <taxon>Eukaryota</taxon>
        <taxon>Sar</taxon>
        <taxon>Alveolata</taxon>
        <taxon>Dinophyceae</taxon>
        <taxon>Peridiniales</taxon>
        <taxon>Peridiniales incertae sedis</taxon>
        <taxon>Zooxanthella</taxon>
    </lineage>
</organism>
<dbReference type="GO" id="GO:0007018">
    <property type="term" value="P:microtubule-based movement"/>
    <property type="evidence" value="ECO:0007669"/>
    <property type="project" value="InterPro"/>
</dbReference>
<evidence type="ECO:0000256" key="2">
    <source>
        <dbReference type="SAM" id="MobiDB-lite"/>
    </source>
</evidence>
<dbReference type="PRINTS" id="PR00380">
    <property type="entry name" value="KINESINHEAVY"/>
</dbReference>
<evidence type="ECO:0000256" key="1">
    <source>
        <dbReference type="PROSITE-ProRule" id="PRU00283"/>
    </source>
</evidence>
<dbReference type="Pfam" id="PF00225">
    <property type="entry name" value="Kinesin"/>
    <property type="match status" value="1"/>
</dbReference>
<dbReference type="FunFam" id="3.40.850.10:FF:000063">
    <property type="entry name" value="Kinesin-like protein"/>
    <property type="match status" value="1"/>
</dbReference>
<protein>
    <recommendedName>
        <fullName evidence="3">Kinesin motor domain-containing protein</fullName>
    </recommendedName>
</protein>
<proteinExistence type="inferred from homology"/>
<feature type="binding site" evidence="1">
    <location>
        <begin position="105"/>
        <end position="112"/>
    </location>
    <ligand>
        <name>ATP</name>
        <dbReference type="ChEBI" id="CHEBI:30616"/>
    </ligand>
</feature>
<gene>
    <name evidence="4" type="ORF">BRAN1462_LOCUS43597</name>
</gene>
<dbReference type="PROSITE" id="PS50067">
    <property type="entry name" value="KINESIN_MOTOR_2"/>
    <property type="match status" value="1"/>
</dbReference>
<dbReference type="AlphaFoldDB" id="A0A7S2LX11"/>
<dbReference type="GO" id="GO:0003777">
    <property type="term" value="F:microtubule motor activity"/>
    <property type="evidence" value="ECO:0007669"/>
    <property type="project" value="InterPro"/>
</dbReference>
<keyword evidence="1" id="KW-0547">Nucleotide-binding</keyword>
<dbReference type="GO" id="GO:0008017">
    <property type="term" value="F:microtubule binding"/>
    <property type="evidence" value="ECO:0007669"/>
    <property type="project" value="InterPro"/>
</dbReference>
<dbReference type="SUPFAM" id="SSF52540">
    <property type="entry name" value="P-loop containing nucleoside triphosphate hydrolases"/>
    <property type="match status" value="1"/>
</dbReference>
<dbReference type="InterPro" id="IPR036961">
    <property type="entry name" value="Kinesin_motor_dom_sf"/>
</dbReference>
<keyword evidence="1" id="KW-0505">Motor protein</keyword>
<dbReference type="InterPro" id="IPR027417">
    <property type="entry name" value="P-loop_NTPase"/>
</dbReference>
<reference evidence="4" key="1">
    <citation type="submission" date="2021-01" db="EMBL/GenBank/DDBJ databases">
        <authorList>
            <person name="Corre E."/>
            <person name="Pelletier E."/>
            <person name="Niang G."/>
            <person name="Scheremetjew M."/>
            <person name="Finn R."/>
            <person name="Kale V."/>
            <person name="Holt S."/>
            <person name="Cochrane G."/>
            <person name="Meng A."/>
            <person name="Brown T."/>
            <person name="Cohen L."/>
        </authorList>
    </citation>
    <scope>NUCLEOTIDE SEQUENCE</scope>
    <source>
        <strain evidence="4">RCC3387</strain>
    </source>
</reference>
<evidence type="ECO:0000313" key="4">
    <source>
        <dbReference type="EMBL" id="CAD9617645.1"/>
    </source>
</evidence>
<sequence>MGDEAVVVGVRVRPFNAREKGLGATCCVTMDGATTQIKSDEGKSAKFAFDASFWSHDSFTEDEKGYCHPNPGSNYADQSAVYNQFGKRVLDNAWAGYHTCLFAYGQTGAGKSYSMIGDGANKGIVPVSCEELFSRIRDCTSGKLRFEVLVSMVEIYNDTVQDLLLPAFKRDAKGLPIRESRALGIYVEGVVRSAVDSYEAIETVIDQGASNRQVGSTKMNATSSRSHMVITIEFKQIRGDSATGESEVISNINLVDLAGSEKSKDTGATGDTLKEGNAINKSLSALGNVISRLADKATGKCDPKAIVPYRDSKLTRLLQNALGGSSKTTMICAISPASANYDDTLSTLRYADRAKKIKNTAYVNENPLRKLLRELKEENDKLKTILGAKVSAGPSPTLCREETAQLQRVQTLRKAMNEYEVDYSERLAEARERERSYQRRMTRCVAPGTPCLMNINEDVNLTGKLKYQIPAGRRATIKGLGPMNSDSDLEQGSDAGGEGSAEEDEEAVAMDIELTVTGVLPKHATITNIRNQCFLKCHQGELLTWINGVPFAERLRRAEDEDSDEEDVSERPKDSVPLRHSDRVVFGRGIFIFCDPREGLVEMVCMAFPHAKARTELPAGWKYEVGRGSKHAEFYSRAAPRPQPHGVDGGAVKEEANQTVEYLQAQLAARDRSIAEEKRAIDDVCAMLDHRSRKMSQVVAHLAAGGDGAPGAPPLAERLACVDQKFKAALAQLAAVPRRVDAAGGRVTHRRRSSRAGR</sequence>
<keyword evidence="1" id="KW-0067">ATP-binding</keyword>
<evidence type="ECO:0000259" key="3">
    <source>
        <dbReference type="PROSITE" id="PS50067"/>
    </source>
</evidence>
<dbReference type="PANTHER" id="PTHR47117">
    <property type="entry name" value="STAR-RELATED LIPID TRANSFER PROTEIN 9"/>
    <property type="match status" value="1"/>
</dbReference>
<dbReference type="GO" id="GO:0005524">
    <property type="term" value="F:ATP binding"/>
    <property type="evidence" value="ECO:0007669"/>
    <property type="project" value="UniProtKB-UniRule"/>
</dbReference>
<dbReference type="Gene3D" id="2.60.200.20">
    <property type="match status" value="1"/>
</dbReference>
<name>A0A7S2LX11_9DINO</name>
<dbReference type="SMART" id="SM00129">
    <property type="entry name" value="KISc"/>
    <property type="match status" value="1"/>
</dbReference>
<dbReference type="EMBL" id="HBGW01068408">
    <property type="protein sequence ID" value="CAD9617645.1"/>
    <property type="molecule type" value="Transcribed_RNA"/>
</dbReference>
<feature type="domain" description="Kinesin motor" evidence="3">
    <location>
        <begin position="5"/>
        <end position="357"/>
    </location>
</feature>